<evidence type="ECO:0000313" key="2">
    <source>
        <dbReference type="Proteomes" id="UP000315971"/>
    </source>
</evidence>
<accession>A0A521DYN4</accession>
<organism evidence="1 2">
    <name type="scientific">Solitalea koreensis</name>
    <dbReference type="NCBI Taxonomy" id="543615"/>
    <lineage>
        <taxon>Bacteria</taxon>
        <taxon>Pseudomonadati</taxon>
        <taxon>Bacteroidota</taxon>
        <taxon>Sphingobacteriia</taxon>
        <taxon>Sphingobacteriales</taxon>
        <taxon>Sphingobacteriaceae</taxon>
        <taxon>Solitalea</taxon>
    </lineage>
</organism>
<keyword evidence="2" id="KW-1185">Reference proteome</keyword>
<proteinExistence type="predicted"/>
<evidence type="ECO:0000313" key="1">
    <source>
        <dbReference type="EMBL" id="SMO76181.1"/>
    </source>
</evidence>
<dbReference type="AlphaFoldDB" id="A0A521DYN4"/>
<dbReference type="Proteomes" id="UP000315971">
    <property type="component" value="Unassembled WGS sequence"/>
</dbReference>
<name>A0A521DYN4_9SPHI</name>
<sequence>MILFIYFADKIMAKNKTIQTLNSVPDFINTVSNEIKRNDCFRLLKL</sequence>
<protein>
    <submittedName>
        <fullName evidence="1">Uncharacterized protein</fullName>
    </submittedName>
</protein>
<gene>
    <name evidence="1" type="ORF">SAMN06265350_10926</name>
</gene>
<reference evidence="1 2" key="1">
    <citation type="submission" date="2017-05" db="EMBL/GenBank/DDBJ databases">
        <authorList>
            <person name="Varghese N."/>
            <person name="Submissions S."/>
        </authorList>
    </citation>
    <scope>NUCLEOTIDE SEQUENCE [LARGE SCALE GENOMIC DNA]</scope>
    <source>
        <strain evidence="1 2">DSM 21342</strain>
    </source>
</reference>
<dbReference type="EMBL" id="FXSZ01000009">
    <property type="protein sequence ID" value="SMO76181.1"/>
    <property type="molecule type" value="Genomic_DNA"/>
</dbReference>